<dbReference type="Gene3D" id="3.40.50.720">
    <property type="entry name" value="NAD(P)-binding Rossmann-like Domain"/>
    <property type="match status" value="1"/>
</dbReference>
<dbReference type="AlphaFoldDB" id="A0AAP0Q2H3"/>
<dbReference type="EMBL" id="JBBNAF010000002">
    <property type="protein sequence ID" value="KAK9164770.1"/>
    <property type="molecule type" value="Genomic_DNA"/>
</dbReference>
<protein>
    <recommendedName>
        <fullName evidence="2">NAD-dependent epimerase/dehydratase domain-containing protein</fullName>
    </recommendedName>
</protein>
<name>A0AAP0Q2H3_9MAGN</name>
<keyword evidence="1" id="KW-0560">Oxidoreductase</keyword>
<dbReference type="InterPro" id="IPR001509">
    <property type="entry name" value="Epimerase_deHydtase"/>
</dbReference>
<evidence type="ECO:0000259" key="2">
    <source>
        <dbReference type="Pfam" id="PF01370"/>
    </source>
</evidence>
<organism evidence="3 4">
    <name type="scientific">Stephania yunnanensis</name>
    <dbReference type="NCBI Taxonomy" id="152371"/>
    <lineage>
        <taxon>Eukaryota</taxon>
        <taxon>Viridiplantae</taxon>
        <taxon>Streptophyta</taxon>
        <taxon>Embryophyta</taxon>
        <taxon>Tracheophyta</taxon>
        <taxon>Spermatophyta</taxon>
        <taxon>Magnoliopsida</taxon>
        <taxon>Ranunculales</taxon>
        <taxon>Menispermaceae</taxon>
        <taxon>Menispermoideae</taxon>
        <taxon>Cissampelideae</taxon>
        <taxon>Stephania</taxon>
    </lineage>
</organism>
<sequence length="340" mass="37294">MLEAKVGREREGSMGERERVCVTGAGGFQGSWLVKLLLSQGYMVHGTVRDPGDEKNSHLKNLDKAKENLQLFKAELLDFDSLCAAIAGCTGVFHLASPVPIAIGSVCDPEAELIRPALTGTSNVLKACCIVKVRRLVVVSSIGAVTLNPNWPKGRAMDESCWSDLEYIKVQKLWDSAYCSGKTEAEALATKVASEGGLDVVTVCPSIILGPMLQSTLNTSSSWLLQVLNGGLEAMEDTPWMIVDVRDVAEALLLVYKKPEAEGRYICSSWQTTAKVLVEKLKSIFPDRSYPKQFTGESADWMLSSEKLQTMGWKYRPLEETLVDSFKSYCEKGLLITDDV</sequence>
<reference evidence="3 4" key="1">
    <citation type="submission" date="2024-01" db="EMBL/GenBank/DDBJ databases">
        <title>Genome assemblies of Stephania.</title>
        <authorList>
            <person name="Yang L."/>
        </authorList>
    </citation>
    <scope>NUCLEOTIDE SEQUENCE [LARGE SCALE GENOMIC DNA]</scope>
    <source>
        <strain evidence="3">YNDBR</strain>
        <tissue evidence="3">Leaf</tissue>
    </source>
</reference>
<keyword evidence="4" id="KW-1185">Reference proteome</keyword>
<dbReference type="CDD" id="cd08958">
    <property type="entry name" value="FR_SDR_e"/>
    <property type="match status" value="1"/>
</dbReference>
<dbReference type="InterPro" id="IPR050425">
    <property type="entry name" value="NAD(P)_dehydrat-like"/>
</dbReference>
<accession>A0AAP0Q2H3</accession>
<evidence type="ECO:0000313" key="4">
    <source>
        <dbReference type="Proteomes" id="UP001420932"/>
    </source>
</evidence>
<dbReference type="FunFam" id="3.40.50.720:FF:000085">
    <property type="entry name" value="Dihydroflavonol reductase"/>
    <property type="match status" value="1"/>
</dbReference>
<gene>
    <name evidence="3" type="ORF">Syun_005672</name>
</gene>
<feature type="domain" description="NAD-dependent epimerase/dehydratase" evidence="2">
    <location>
        <begin position="20"/>
        <end position="262"/>
    </location>
</feature>
<proteinExistence type="predicted"/>
<dbReference type="InterPro" id="IPR036291">
    <property type="entry name" value="NAD(P)-bd_dom_sf"/>
</dbReference>
<dbReference type="Proteomes" id="UP001420932">
    <property type="component" value="Unassembled WGS sequence"/>
</dbReference>
<comment type="caution">
    <text evidence="3">The sequence shown here is derived from an EMBL/GenBank/DDBJ whole genome shotgun (WGS) entry which is preliminary data.</text>
</comment>
<evidence type="ECO:0000313" key="3">
    <source>
        <dbReference type="EMBL" id="KAK9164770.1"/>
    </source>
</evidence>
<dbReference type="Pfam" id="PF01370">
    <property type="entry name" value="Epimerase"/>
    <property type="match status" value="1"/>
</dbReference>
<dbReference type="SUPFAM" id="SSF51735">
    <property type="entry name" value="NAD(P)-binding Rossmann-fold domains"/>
    <property type="match status" value="1"/>
</dbReference>
<evidence type="ECO:0000256" key="1">
    <source>
        <dbReference type="ARBA" id="ARBA00023002"/>
    </source>
</evidence>
<dbReference type="PANTHER" id="PTHR10366">
    <property type="entry name" value="NAD DEPENDENT EPIMERASE/DEHYDRATASE"/>
    <property type="match status" value="1"/>
</dbReference>
<dbReference type="PANTHER" id="PTHR10366:SF831">
    <property type="entry name" value="NAD-DEPENDENT EPIMERASE_DEHYDRATASE DOMAIN-CONTAINING PROTEIN"/>
    <property type="match status" value="1"/>
</dbReference>
<dbReference type="GO" id="GO:0016616">
    <property type="term" value="F:oxidoreductase activity, acting on the CH-OH group of donors, NAD or NADP as acceptor"/>
    <property type="evidence" value="ECO:0007669"/>
    <property type="project" value="TreeGrafter"/>
</dbReference>